<evidence type="ECO:0000313" key="3">
    <source>
        <dbReference type="Proteomes" id="UP000295281"/>
    </source>
</evidence>
<sequence length="198" mass="22473">MNERVPPARLRASDADRERVLRALREAAEDGRLDLEEFSERSDRVHEARTLGELPEVTRDLLPPERQPLRLDTAPVSALFRNDGRAGRWVVHGDQVVYALFGSAEVDLCDALLTRNTVRMTASALFGRIEIRVPEGMEVRVRGWSFLGLRTTSTRPSPVPDAPVLEIEGFSLFGSLRVSAPRRRRRWLRRSPKPRELG</sequence>
<dbReference type="PANTHER" id="PTHR40763">
    <property type="entry name" value="MEMBRANE PROTEIN-RELATED"/>
    <property type="match status" value="1"/>
</dbReference>
<feature type="domain" description="DUF1707" evidence="1">
    <location>
        <begin position="10"/>
        <end position="61"/>
    </location>
</feature>
<dbReference type="Pfam" id="PF08044">
    <property type="entry name" value="DUF1707"/>
    <property type="match status" value="1"/>
</dbReference>
<dbReference type="PANTHER" id="PTHR40763:SF4">
    <property type="entry name" value="DUF1707 DOMAIN-CONTAINING PROTEIN"/>
    <property type="match status" value="1"/>
</dbReference>
<dbReference type="InterPro" id="IPR012551">
    <property type="entry name" value="DUF1707_SHOCT-like"/>
</dbReference>
<evidence type="ECO:0000313" key="2">
    <source>
        <dbReference type="EMBL" id="TDQ54808.1"/>
    </source>
</evidence>
<protein>
    <submittedName>
        <fullName evidence="2">Cell wall-active antibiotic response 4TMS protein YvqF</fullName>
    </submittedName>
</protein>
<dbReference type="AlphaFoldDB" id="A0A4R6V7U7"/>
<evidence type="ECO:0000259" key="1">
    <source>
        <dbReference type="Pfam" id="PF08044"/>
    </source>
</evidence>
<accession>A0A4R6V7U7</accession>
<dbReference type="Proteomes" id="UP000295281">
    <property type="component" value="Unassembled WGS sequence"/>
</dbReference>
<dbReference type="OrthoDB" id="4772576at2"/>
<keyword evidence="3" id="KW-1185">Reference proteome</keyword>
<reference evidence="2 3" key="1">
    <citation type="submission" date="2019-03" db="EMBL/GenBank/DDBJ databases">
        <title>Genomic Encyclopedia of Type Strains, Phase IV (KMG-IV): sequencing the most valuable type-strain genomes for metagenomic binning, comparative biology and taxonomic classification.</title>
        <authorList>
            <person name="Goeker M."/>
        </authorList>
    </citation>
    <scope>NUCLEOTIDE SEQUENCE [LARGE SCALE GENOMIC DNA]</scope>
    <source>
        <strain evidence="2 3">DSM 46770</strain>
    </source>
</reference>
<name>A0A4R6V7U7_9ACTN</name>
<dbReference type="EMBL" id="SNYN01000001">
    <property type="protein sequence ID" value="TDQ54808.1"/>
    <property type="molecule type" value="Genomic_DNA"/>
</dbReference>
<comment type="caution">
    <text evidence="2">The sequence shown here is derived from an EMBL/GenBank/DDBJ whole genome shotgun (WGS) entry which is preliminary data.</text>
</comment>
<organism evidence="2 3">
    <name type="scientific">Actinorugispora endophytica</name>
    <dbReference type="NCBI Taxonomy" id="1605990"/>
    <lineage>
        <taxon>Bacteria</taxon>
        <taxon>Bacillati</taxon>
        <taxon>Actinomycetota</taxon>
        <taxon>Actinomycetes</taxon>
        <taxon>Streptosporangiales</taxon>
        <taxon>Nocardiopsidaceae</taxon>
        <taxon>Actinorugispora</taxon>
    </lineage>
</organism>
<dbReference type="RefSeq" id="WP_133739429.1">
    <property type="nucleotide sequence ID" value="NZ_SNYN01000001.1"/>
</dbReference>
<proteinExistence type="predicted"/>
<gene>
    <name evidence="2" type="ORF">EV190_101124</name>
</gene>